<dbReference type="InterPro" id="IPR037051">
    <property type="entry name" value="4-carb_acid_sugar_kinase_N_sf"/>
</dbReference>
<protein>
    <recommendedName>
        <fullName evidence="1">Four-carbon acid sugar kinase N-terminal domain-containing protein</fullName>
    </recommendedName>
</protein>
<feature type="domain" description="Four-carbon acid sugar kinase N-terminal" evidence="1">
    <location>
        <begin position="1"/>
        <end position="67"/>
    </location>
</feature>
<dbReference type="Pfam" id="PF07005">
    <property type="entry name" value="SBD_N"/>
    <property type="match status" value="1"/>
</dbReference>
<dbReference type="Proteomes" id="UP001079430">
    <property type="component" value="Unassembled WGS sequence"/>
</dbReference>
<proteinExistence type="predicted"/>
<evidence type="ECO:0000313" key="3">
    <source>
        <dbReference type="Proteomes" id="UP001079430"/>
    </source>
</evidence>
<dbReference type="SUPFAM" id="SSF142764">
    <property type="entry name" value="YgbK-like"/>
    <property type="match status" value="1"/>
</dbReference>
<keyword evidence="3" id="KW-1185">Reference proteome</keyword>
<dbReference type="EMBL" id="JAPVOI010000002">
    <property type="protein sequence ID" value="MCZ4088829.1"/>
    <property type="molecule type" value="Genomic_DNA"/>
</dbReference>
<dbReference type="Gene3D" id="3.40.50.10840">
    <property type="entry name" value="Putative sugar-binding, N-terminal domain"/>
    <property type="match status" value="1"/>
</dbReference>
<comment type="caution">
    <text evidence="2">The sequence shown here is derived from an EMBL/GenBank/DDBJ whole genome shotgun (WGS) entry which is preliminary data.</text>
</comment>
<dbReference type="RefSeq" id="WP_269274904.1">
    <property type="nucleotide sequence ID" value="NZ_JAPVOI010000002.1"/>
</dbReference>
<dbReference type="InterPro" id="IPR010737">
    <property type="entry name" value="4-carb_acid_sugar_kinase_N"/>
</dbReference>
<sequence length="77" mass="8151">MTDTDIRRWLRLQTASDVGHVDIATVQSGSLPAIGGLARTCPENHVLVIVDAVTDDVLVAIGRAVADHPTCYGQIQG</sequence>
<accession>A0ABT4KAG3</accession>
<reference evidence="2" key="1">
    <citation type="submission" date="2022-10" db="EMBL/GenBank/DDBJ databases">
        <title>Whole genome sequencing of three plant growth promoting bacteria isolated from Vachellia tortilis subsp. raddiana in Morocco.</title>
        <authorList>
            <person name="Hnini M."/>
            <person name="Zouagui R."/>
            <person name="Zouagui H."/>
            <person name="Chemao Elfihri M.-W."/>
            <person name="Ibrahimi A."/>
            <person name="Sbabou L."/>
            <person name="Aurag J."/>
        </authorList>
    </citation>
    <scope>NUCLEOTIDE SEQUENCE</scope>
    <source>
        <strain evidence="2">LMR678</strain>
    </source>
</reference>
<name>A0ABT4KAG3_9HYPH</name>
<evidence type="ECO:0000313" key="2">
    <source>
        <dbReference type="EMBL" id="MCZ4088829.1"/>
    </source>
</evidence>
<organism evidence="2 3">
    <name type="scientific">Sinorhizobium psoraleae</name>
    <dbReference type="NCBI Taxonomy" id="520838"/>
    <lineage>
        <taxon>Bacteria</taxon>
        <taxon>Pseudomonadati</taxon>
        <taxon>Pseudomonadota</taxon>
        <taxon>Alphaproteobacteria</taxon>
        <taxon>Hyphomicrobiales</taxon>
        <taxon>Rhizobiaceae</taxon>
        <taxon>Sinorhizobium/Ensifer group</taxon>
        <taxon>Sinorhizobium</taxon>
    </lineage>
</organism>
<evidence type="ECO:0000259" key="1">
    <source>
        <dbReference type="Pfam" id="PF07005"/>
    </source>
</evidence>
<gene>
    <name evidence="2" type="ORF">O3W52_01700</name>
</gene>